<gene>
    <name evidence="3" type="ORF">FAA97_14320</name>
</gene>
<accession>A0A4S8P425</accession>
<evidence type="ECO:0000313" key="4">
    <source>
        <dbReference type="Proteomes" id="UP000308828"/>
    </source>
</evidence>
<dbReference type="InterPro" id="IPR001455">
    <property type="entry name" value="TusA-like"/>
</dbReference>
<dbReference type="Proteomes" id="UP000308828">
    <property type="component" value="Unassembled WGS sequence"/>
</dbReference>
<dbReference type="Gene3D" id="3.30.110.40">
    <property type="entry name" value="TusA-like domain"/>
    <property type="match status" value="1"/>
</dbReference>
<organism evidence="3 4">
    <name type="scientific">Peteryoungia ipomoeae</name>
    <dbReference type="NCBI Taxonomy" id="1210932"/>
    <lineage>
        <taxon>Bacteria</taxon>
        <taxon>Pseudomonadati</taxon>
        <taxon>Pseudomonadota</taxon>
        <taxon>Alphaproteobacteria</taxon>
        <taxon>Hyphomicrobiales</taxon>
        <taxon>Rhizobiaceae</taxon>
        <taxon>Peteryoungia</taxon>
    </lineage>
</organism>
<evidence type="ECO:0000256" key="1">
    <source>
        <dbReference type="ARBA" id="ARBA00008984"/>
    </source>
</evidence>
<sequence length="80" mass="8700">MSGAPEHYDLKGLKCPLPVLKTRRKLAELGPGALLSVTTSDPLAVIDIPHFCREDGHDLIAQEAEDSGHRFLIRKGNSPV</sequence>
<dbReference type="Pfam" id="PF01206">
    <property type="entry name" value="TusA"/>
    <property type="match status" value="1"/>
</dbReference>
<dbReference type="PANTHER" id="PTHR33279:SF6">
    <property type="entry name" value="SULFUR CARRIER PROTEIN YEDF-RELATED"/>
    <property type="match status" value="1"/>
</dbReference>
<feature type="domain" description="UPF0033" evidence="2">
    <location>
        <begin position="8"/>
        <end position="75"/>
    </location>
</feature>
<dbReference type="PANTHER" id="PTHR33279">
    <property type="entry name" value="SULFUR CARRIER PROTEIN YEDF-RELATED"/>
    <property type="match status" value="1"/>
</dbReference>
<reference evidence="3 4" key="1">
    <citation type="submission" date="2019-04" db="EMBL/GenBank/DDBJ databases">
        <title>Genome sequence of strain shin9-1.</title>
        <authorList>
            <person name="Gao J."/>
            <person name="Sun J."/>
        </authorList>
    </citation>
    <scope>NUCLEOTIDE SEQUENCE [LARGE SCALE GENOMIC DNA]</scope>
    <source>
        <strain evidence="4">shin9-1</strain>
    </source>
</reference>
<protein>
    <submittedName>
        <fullName evidence="3">Response regulator SirA</fullName>
    </submittedName>
</protein>
<dbReference type="InterPro" id="IPR036868">
    <property type="entry name" value="TusA-like_sf"/>
</dbReference>
<proteinExistence type="inferred from homology"/>
<name>A0A4S8P425_9HYPH</name>
<dbReference type="SUPFAM" id="SSF64307">
    <property type="entry name" value="SirA-like"/>
    <property type="match status" value="1"/>
</dbReference>
<dbReference type="RefSeq" id="WP_136599218.1">
    <property type="nucleotide sequence ID" value="NZ_STGV01000004.1"/>
</dbReference>
<dbReference type="CDD" id="cd00291">
    <property type="entry name" value="SirA_YedF_YeeD"/>
    <property type="match status" value="1"/>
</dbReference>
<dbReference type="EMBL" id="STGV01000004">
    <property type="protein sequence ID" value="THV22449.1"/>
    <property type="molecule type" value="Genomic_DNA"/>
</dbReference>
<evidence type="ECO:0000313" key="3">
    <source>
        <dbReference type="EMBL" id="THV22449.1"/>
    </source>
</evidence>
<comment type="caution">
    <text evidence="3">The sequence shown here is derived from an EMBL/GenBank/DDBJ whole genome shotgun (WGS) entry which is preliminary data.</text>
</comment>
<dbReference type="OrthoDB" id="9797551at2"/>
<keyword evidence="4" id="KW-1185">Reference proteome</keyword>
<evidence type="ECO:0000259" key="2">
    <source>
        <dbReference type="Pfam" id="PF01206"/>
    </source>
</evidence>
<comment type="similarity">
    <text evidence="1">Belongs to the sulfur carrier protein TusA family.</text>
</comment>
<dbReference type="AlphaFoldDB" id="A0A4S8P425"/>